<keyword evidence="3" id="KW-1185">Reference proteome</keyword>
<dbReference type="Proteomes" id="UP000235050">
    <property type="component" value="Unassembled WGS sequence"/>
</dbReference>
<reference evidence="2 3" key="1">
    <citation type="submission" date="2017-07" db="EMBL/GenBank/DDBJ databases">
        <title>Bifidobacterium novel species.</title>
        <authorList>
            <person name="Lugli G.A."/>
            <person name="Milani C."/>
            <person name="Duranti S."/>
            <person name="Mangifesta M."/>
        </authorList>
    </citation>
    <scope>NUCLEOTIDE SEQUENCE [LARGE SCALE GENOMIC DNA]</scope>
    <source>
        <strain evidence="3">Uis1B</strain>
    </source>
</reference>
<evidence type="ECO:0000256" key="1">
    <source>
        <dbReference type="SAM" id="Phobius"/>
    </source>
</evidence>
<organism evidence="2 3">
    <name type="scientific">Bifidobacterium margollesii</name>
    <dbReference type="NCBI Taxonomy" id="2020964"/>
    <lineage>
        <taxon>Bacteria</taxon>
        <taxon>Bacillati</taxon>
        <taxon>Actinomycetota</taxon>
        <taxon>Actinomycetes</taxon>
        <taxon>Bifidobacteriales</taxon>
        <taxon>Bifidobacteriaceae</taxon>
        <taxon>Bifidobacterium</taxon>
    </lineage>
</organism>
<feature type="transmembrane region" description="Helical" evidence="1">
    <location>
        <begin position="34"/>
        <end position="54"/>
    </location>
</feature>
<keyword evidence="1" id="KW-0812">Transmembrane</keyword>
<name>A0A2N5J6V9_9BIFI</name>
<dbReference type="EMBL" id="NMWU01000055">
    <property type="protein sequence ID" value="PLS29938.1"/>
    <property type="molecule type" value="Genomic_DNA"/>
</dbReference>
<protein>
    <submittedName>
        <fullName evidence="2">Uncharacterized protein</fullName>
    </submittedName>
</protein>
<sequence length="85" mass="9016">MFEILLLTSICLTVFGAFGTAVIALEYLIDHADMIATAIILAAAVAVTATRHAIERARGTIARKTRNAAATHPRAARRITGQAGR</sequence>
<keyword evidence="1" id="KW-1133">Transmembrane helix</keyword>
<dbReference type="AlphaFoldDB" id="A0A2N5J6V9"/>
<proteinExistence type="predicted"/>
<evidence type="ECO:0000313" key="3">
    <source>
        <dbReference type="Proteomes" id="UP000235050"/>
    </source>
</evidence>
<gene>
    <name evidence="2" type="ORF">Uis1B_2206</name>
</gene>
<accession>A0A2N5J6V9</accession>
<comment type="caution">
    <text evidence="2">The sequence shown here is derived from an EMBL/GenBank/DDBJ whole genome shotgun (WGS) entry which is preliminary data.</text>
</comment>
<evidence type="ECO:0000313" key="2">
    <source>
        <dbReference type="EMBL" id="PLS29938.1"/>
    </source>
</evidence>
<keyword evidence="1" id="KW-0472">Membrane</keyword>
<dbReference type="RefSeq" id="WP_101618345.1">
    <property type="nucleotide sequence ID" value="NZ_NMWU01000055.1"/>
</dbReference>